<dbReference type="Pfam" id="PF03551">
    <property type="entry name" value="PadR"/>
    <property type="match status" value="1"/>
</dbReference>
<evidence type="ECO:0000259" key="1">
    <source>
        <dbReference type="Pfam" id="PF03551"/>
    </source>
</evidence>
<dbReference type="Proteomes" id="UP000243542">
    <property type="component" value="Unassembled WGS sequence"/>
</dbReference>
<protein>
    <submittedName>
        <fullName evidence="2">PadR family transcriptional regulator</fullName>
    </submittedName>
</protein>
<evidence type="ECO:0000313" key="3">
    <source>
        <dbReference type="Proteomes" id="UP000243542"/>
    </source>
</evidence>
<organism evidence="2 3">
    <name type="scientific">Amycolatopsis sulphurea</name>
    <dbReference type="NCBI Taxonomy" id="76022"/>
    <lineage>
        <taxon>Bacteria</taxon>
        <taxon>Bacillati</taxon>
        <taxon>Actinomycetota</taxon>
        <taxon>Actinomycetes</taxon>
        <taxon>Pseudonocardiales</taxon>
        <taxon>Pseudonocardiaceae</taxon>
        <taxon>Amycolatopsis</taxon>
    </lineage>
</organism>
<reference evidence="2 3" key="1">
    <citation type="submission" date="2017-10" db="EMBL/GenBank/DDBJ databases">
        <title>Sequencing the genomes of 1000 actinobacteria strains.</title>
        <authorList>
            <person name="Klenk H.-P."/>
        </authorList>
    </citation>
    <scope>NUCLEOTIDE SEQUENCE [LARGE SCALE GENOMIC DNA]</scope>
    <source>
        <strain evidence="2 3">DSM 46092</strain>
    </source>
</reference>
<dbReference type="InterPro" id="IPR036388">
    <property type="entry name" value="WH-like_DNA-bd_sf"/>
</dbReference>
<dbReference type="SUPFAM" id="SSF46785">
    <property type="entry name" value="Winged helix' DNA-binding domain"/>
    <property type="match status" value="1"/>
</dbReference>
<evidence type="ECO:0000313" key="2">
    <source>
        <dbReference type="EMBL" id="PFG48592.1"/>
    </source>
</evidence>
<dbReference type="EMBL" id="PDJK01000002">
    <property type="protein sequence ID" value="PFG48592.1"/>
    <property type="molecule type" value="Genomic_DNA"/>
</dbReference>
<comment type="caution">
    <text evidence="2">The sequence shown here is derived from an EMBL/GenBank/DDBJ whole genome shotgun (WGS) entry which is preliminary data.</text>
</comment>
<dbReference type="Gene3D" id="1.10.10.10">
    <property type="entry name" value="Winged helix-like DNA-binding domain superfamily/Winged helix DNA-binding domain"/>
    <property type="match status" value="1"/>
</dbReference>
<proteinExistence type="predicted"/>
<sequence>MATTGKRSALGLTVLGILAAEPMHAYRIQKLIKDYGKDRVVNVRQRASIYQTIERLRALGLIRVEGTAREEGRPERTVYAVTEKGLATARSWIKEMLATTGSEFPEFPVGLSFLVMVSPEEAVTQLEARLAAVDAELAEVSGVLAETAEAGRVFLVEEEYRQALLSAEHRWLRTFVADLRSGVAGWSEGWVRQAAAEFAARQAEEEERPSSSRYRS</sequence>
<keyword evidence="3" id="KW-1185">Reference proteome</keyword>
<gene>
    <name evidence="2" type="ORF">ATK36_3692</name>
</gene>
<dbReference type="RefSeq" id="WP_098512647.1">
    <property type="nucleotide sequence ID" value="NZ_JBIAKZ010000009.1"/>
</dbReference>
<name>A0A2A9FDE8_9PSEU</name>
<feature type="domain" description="Transcription regulator PadR N-terminal" evidence="1">
    <location>
        <begin position="14"/>
        <end position="88"/>
    </location>
</feature>
<dbReference type="PANTHER" id="PTHR43252:SF6">
    <property type="entry name" value="NEGATIVE TRANSCRIPTION REGULATOR PADR"/>
    <property type="match status" value="1"/>
</dbReference>
<dbReference type="InterPro" id="IPR005149">
    <property type="entry name" value="Tscrpt_reg_PadR_N"/>
</dbReference>
<dbReference type="PANTHER" id="PTHR43252">
    <property type="entry name" value="TRANSCRIPTIONAL REGULATOR YQJI"/>
    <property type="match status" value="1"/>
</dbReference>
<accession>A0A2A9FDE8</accession>
<dbReference type="InterPro" id="IPR036390">
    <property type="entry name" value="WH_DNA-bd_sf"/>
</dbReference>
<dbReference type="AlphaFoldDB" id="A0A2A9FDE8"/>